<sequence>MDHLREICEDLEKGIPKEIKLANKRYEYYRDFLITGKN</sequence>
<dbReference type="EMBL" id="BIMN01000018">
    <property type="protein sequence ID" value="GCE64093.1"/>
    <property type="molecule type" value="Genomic_DNA"/>
</dbReference>
<organism evidence="1 3">
    <name type="scientific">Candidatus Mycoplasma haematohominis</name>
    <dbReference type="NCBI Taxonomy" id="1494318"/>
    <lineage>
        <taxon>Bacteria</taxon>
        <taxon>Bacillati</taxon>
        <taxon>Mycoplasmatota</taxon>
        <taxon>Mollicutes</taxon>
        <taxon>Mycoplasmataceae</taxon>
        <taxon>Mycoplasma</taxon>
    </lineage>
</organism>
<comment type="caution">
    <text evidence="1">The sequence shown here is derived from an EMBL/GenBank/DDBJ whole genome shotgun (WGS) entry which is preliminary data.</text>
</comment>
<evidence type="ECO:0000313" key="1">
    <source>
        <dbReference type="EMBL" id="GCE63624.1"/>
    </source>
</evidence>
<proteinExistence type="predicted"/>
<evidence type="ECO:0000313" key="2">
    <source>
        <dbReference type="EMBL" id="GCE64093.1"/>
    </source>
</evidence>
<evidence type="ECO:0000313" key="3">
    <source>
        <dbReference type="Proteomes" id="UP000324831"/>
    </source>
</evidence>
<dbReference type="EMBL" id="BIMN01000002">
    <property type="protein sequence ID" value="GCE63624.1"/>
    <property type="molecule type" value="Genomic_DNA"/>
</dbReference>
<reference evidence="1 3" key="1">
    <citation type="submission" date="2019-01" db="EMBL/GenBank/DDBJ databases">
        <title>Draft genome sequences of Candidatus Mycoplasma haemohominis SWG34-3 identified from a patient with pyrexia, anemia and liver dysfunction.</title>
        <authorList>
            <person name="Sekizuka T."/>
            <person name="Hattori N."/>
            <person name="Katano H."/>
            <person name="Takuma T."/>
            <person name="Ito T."/>
            <person name="Arai N."/>
            <person name="Yanai R."/>
            <person name="Ishii S."/>
            <person name="Miura Y."/>
            <person name="Tokunaga T."/>
            <person name="Watanabe H."/>
            <person name="Nomura N."/>
            <person name="Eguchi J."/>
            <person name="Arai T."/>
            <person name="Hasegawa H."/>
            <person name="Nakamaki T."/>
            <person name="Wakita T."/>
            <person name="Niki Y."/>
            <person name="Kuroda M."/>
        </authorList>
    </citation>
    <scope>NUCLEOTIDE SEQUENCE [LARGE SCALE GENOMIC DNA]</scope>
    <source>
        <strain evidence="1">SWG34-3</strain>
    </source>
</reference>
<gene>
    <name evidence="1" type="ORF">MHSWG343_06210</name>
    <name evidence="2" type="ORF">MHSWG343_11010</name>
</gene>
<protein>
    <submittedName>
        <fullName evidence="1">Uncharacterized protein</fullName>
    </submittedName>
</protein>
<dbReference type="Proteomes" id="UP000324831">
    <property type="component" value="Unassembled WGS sequence"/>
</dbReference>
<accession>A0A478FRG0</accession>
<dbReference type="AlphaFoldDB" id="A0A478FRG0"/>
<name>A0A478FRG0_9MOLU</name>